<evidence type="ECO:0000259" key="9">
    <source>
        <dbReference type="Pfam" id="PF01431"/>
    </source>
</evidence>
<dbReference type="PRINTS" id="PR00786">
    <property type="entry name" value="NEPRILYSIN"/>
</dbReference>
<sequence>MVKVIISTAAALLATSISAGSVTDFPAEVAARIDPTANPCDDFFQYACGTWYKNAVVPPTQSNTDTSFSTLRAETANVVKNILKTKKAKLSEFYDSCMDTKTLEKLGASPLDDDLNQIRDATSVIELINLSAQFSKRGVPTFTKATVDIDVRNPVSSVLYAEQGELTLDRDYFVMTALWPGFEPAYKKYVTTVMELAGKTAAQAAADYAVIVNFERTLAGVHLTQFQVAQAKASDYNPMTFAQAAKKYPLTIGALLNENGLDTGDGWSGAGNKVVLDVLSYFDNAEAFLAAQSRDTLATVLSYRVIHSAAEYLTPAFKTAHWQLFGQALQGQRQEPSREQHCIDATSKHVGDILGEYFLDATFNNATAAYAERMVIQLETSFGQGLDTADWLDDQTRANAKAKLSKFTHLIGGSKNPQLYPTVQFNAKAFLQNRQQINNMDNDAAMNQVGLRYPKTNMGYPPSTVNAYYSPLKNQIIFPAGILQAPFFRGDFDPAQSFGAIGMIIGHEITHGFDNRGRNFDGDGFQKPWWTPTVRAAFDKKAQCISDQYAGFEVFSEVTPGKKLGNVNGTLTLGETIADNGGLKSSFRAYHDYMKTAESKYTKETGEKLFFLSFAQGWCSKNTDRYLEFVMKDSHPPGKFRIYGAVQNNADFARVFQCPANSKMNPTKKCQLWE</sequence>
<dbReference type="PANTHER" id="PTHR11733:SF167">
    <property type="entry name" value="FI17812P1-RELATED"/>
    <property type="match status" value="1"/>
</dbReference>
<dbReference type="GO" id="GO:0016485">
    <property type="term" value="P:protein processing"/>
    <property type="evidence" value="ECO:0007669"/>
    <property type="project" value="TreeGrafter"/>
</dbReference>
<dbReference type="Gene3D" id="3.40.390.10">
    <property type="entry name" value="Collagenase (Catalytic Domain)"/>
    <property type="match status" value="1"/>
</dbReference>
<dbReference type="EMBL" id="VJMH01000434">
    <property type="protein sequence ID" value="KAF0716286.1"/>
    <property type="molecule type" value="Genomic_DNA"/>
</dbReference>
<evidence type="ECO:0000256" key="8">
    <source>
        <dbReference type="SAM" id="SignalP"/>
    </source>
</evidence>
<evidence type="ECO:0000313" key="13">
    <source>
        <dbReference type="Proteomes" id="UP000332933"/>
    </source>
</evidence>
<keyword evidence="5" id="KW-0378">Hydrolase</keyword>
<dbReference type="GO" id="GO:0046872">
    <property type="term" value="F:metal ion binding"/>
    <property type="evidence" value="ECO:0007669"/>
    <property type="project" value="UniProtKB-KW"/>
</dbReference>
<evidence type="ECO:0000256" key="5">
    <source>
        <dbReference type="ARBA" id="ARBA00022801"/>
    </source>
</evidence>
<dbReference type="Pfam" id="PF01431">
    <property type="entry name" value="Peptidase_M13"/>
    <property type="match status" value="1"/>
</dbReference>
<dbReference type="InterPro" id="IPR024079">
    <property type="entry name" value="MetalloPept_cat_dom_sf"/>
</dbReference>
<comment type="similarity">
    <text evidence="2">Belongs to the peptidase M13 family.</text>
</comment>
<reference evidence="11" key="2">
    <citation type="submission" date="2019-06" db="EMBL/GenBank/DDBJ databases">
        <title>Genomics analysis of Aphanomyces spp. identifies a new class of oomycete effector associated with host adaptation.</title>
        <authorList>
            <person name="Gaulin E."/>
        </authorList>
    </citation>
    <scope>NUCLEOTIDE SEQUENCE</scope>
    <source>
        <strain evidence="11">CBS 578.67</strain>
    </source>
</reference>
<evidence type="ECO:0000313" key="12">
    <source>
        <dbReference type="EMBL" id="VFT80102.1"/>
    </source>
</evidence>
<feature type="domain" description="Peptidase M13 N-terminal" evidence="10">
    <location>
        <begin position="39"/>
        <end position="412"/>
    </location>
</feature>
<dbReference type="PROSITE" id="PS51885">
    <property type="entry name" value="NEPRILYSIN"/>
    <property type="match status" value="1"/>
</dbReference>
<evidence type="ECO:0000256" key="3">
    <source>
        <dbReference type="ARBA" id="ARBA00022670"/>
    </source>
</evidence>
<evidence type="ECO:0000256" key="7">
    <source>
        <dbReference type="ARBA" id="ARBA00023049"/>
    </source>
</evidence>
<accession>A0A485KCW1</accession>
<protein>
    <submittedName>
        <fullName evidence="12">Aste57867_2919 protein</fullName>
    </submittedName>
</protein>
<dbReference type="OrthoDB" id="6475849at2759"/>
<name>A0A485KCW1_9STRA</name>
<dbReference type="InterPro" id="IPR000718">
    <property type="entry name" value="Peptidase_M13"/>
</dbReference>
<dbReference type="EMBL" id="CAADRA010000434">
    <property type="protein sequence ID" value="VFT80102.1"/>
    <property type="molecule type" value="Genomic_DNA"/>
</dbReference>
<evidence type="ECO:0000256" key="6">
    <source>
        <dbReference type="ARBA" id="ARBA00022833"/>
    </source>
</evidence>
<dbReference type="Proteomes" id="UP000332933">
    <property type="component" value="Unassembled WGS sequence"/>
</dbReference>
<dbReference type="PANTHER" id="PTHR11733">
    <property type="entry name" value="ZINC METALLOPROTEASE FAMILY M13 NEPRILYSIN-RELATED"/>
    <property type="match status" value="1"/>
</dbReference>
<evidence type="ECO:0000259" key="10">
    <source>
        <dbReference type="Pfam" id="PF05649"/>
    </source>
</evidence>
<proteinExistence type="inferred from homology"/>
<gene>
    <name evidence="12" type="primary">Aste57867_2919</name>
    <name evidence="11" type="ORF">As57867_002911</name>
    <name evidence="12" type="ORF">ASTE57867_2919</name>
</gene>
<dbReference type="CDD" id="cd08662">
    <property type="entry name" value="M13"/>
    <property type="match status" value="1"/>
</dbReference>
<keyword evidence="4" id="KW-0479">Metal-binding</keyword>
<dbReference type="InterPro" id="IPR042089">
    <property type="entry name" value="Peptidase_M13_dom_2"/>
</dbReference>
<evidence type="ECO:0000256" key="4">
    <source>
        <dbReference type="ARBA" id="ARBA00022723"/>
    </source>
</evidence>
<dbReference type="InterPro" id="IPR008753">
    <property type="entry name" value="Peptidase_M13_N"/>
</dbReference>
<dbReference type="InterPro" id="IPR018497">
    <property type="entry name" value="Peptidase_M13_C"/>
</dbReference>
<dbReference type="AlphaFoldDB" id="A0A485KCW1"/>
<keyword evidence="6" id="KW-0862">Zinc</keyword>
<feature type="domain" description="Peptidase M13 C-terminal" evidence="9">
    <location>
        <begin position="466"/>
        <end position="672"/>
    </location>
</feature>
<dbReference type="GO" id="GO:0005886">
    <property type="term" value="C:plasma membrane"/>
    <property type="evidence" value="ECO:0007669"/>
    <property type="project" value="TreeGrafter"/>
</dbReference>
<keyword evidence="8" id="KW-0732">Signal</keyword>
<dbReference type="SUPFAM" id="SSF55486">
    <property type="entry name" value="Metalloproteases ('zincins'), catalytic domain"/>
    <property type="match status" value="1"/>
</dbReference>
<keyword evidence="13" id="KW-1185">Reference proteome</keyword>
<feature type="chain" id="PRO_5036115989" evidence="8">
    <location>
        <begin position="20"/>
        <end position="674"/>
    </location>
</feature>
<evidence type="ECO:0000313" key="11">
    <source>
        <dbReference type="EMBL" id="KAF0716286.1"/>
    </source>
</evidence>
<reference evidence="12 13" key="1">
    <citation type="submission" date="2019-03" db="EMBL/GenBank/DDBJ databases">
        <authorList>
            <person name="Gaulin E."/>
            <person name="Dumas B."/>
        </authorList>
    </citation>
    <scope>NUCLEOTIDE SEQUENCE [LARGE SCALE GENOMIC DNA]</scope>
    <source>
        <strain evidence="12">CBS 568.67</strain>
    </source>
</reference>
<feature type="signal peptide" evidence="8">
    <location>
        <begin position="1"/>
        <end position="19"/>
    </location>
</feature>
<keyword evidence="7" id="KW-0482">Metalloprotease</keyword>
<dbReference type="Gene3D" id="1.10.1380.10">
    <property type="entry name" value="Neutral endopeptidase , domain2"/>
    <property type="match status" value="1"/>
</dbReference>
<keyword evidence="3" id="KW-0645">Protease</keyword>
<evidence type="ECO:0000256" key="1">
    <source>
        <dbReference type="ARBA" id="ARBA00001947"/>
    </source>
</evidence>
<dbReference type="GO" id="GO:0004222">
    <property type="term" value="F:metalloendopeptidase activity"/>
    <property type="evidence" value="ECO:0007669"/>
    <property type="project" value="InterPro"/>
</dbReference>
<organism evidence="12 13">
    <name type="scientific">Aphanomyces stellatus</name>
    <dbReference type="NCBI Taxonomy" id="120398"/>
    <lineage>
        <taxon>Eukaryota</taxon>
        <taxon>Sar</taxon>
        <taxon>Stramenopiles</taxon>
        <taxon>Oomycota</taxon>
        <taxon>Saprolegniomycetes</taxon>
        <taxon>Saprolegniales</taxon>
        <taxon>Verrucalvaceae</taxon>
        <taxon>Aphanomyces</taxon>
    </lineage>
</organism>
<comment type="cofactor">
    <cofactor evidence="1">
        <name>Zn(2+)</name>
        <dbReference type="ChEBI" id="CHEBI:29105"/>
    </cofactor>
</comment>
<dbReference type="Pfam" id="PF05649">
    <property type="entry name" value="Peptidase_M13_N"/>
    <property type="match status" value="1"/>
</dbReference>
<evidence type="ECO:0000256" key="2">
    <source>
        <dbReference type="ARBA" id="ARBA00007357"/>
    </source>
</evidence>